<dbReference type="PANTHER" id="PTHR36966">
    <property type="entry name" value="REP-ASSOCIATED TYROSINE TRANSPOSASE"/>
    <property type="match status" value="1"/>
</dbReference>
<dbReference type="EMBL" id="NRQW01000590">
    <property type="protein sequence ID" value="PLZ84449.1"/>
    <property type="molecule type" value="Genomic_DNA"/>
</dbReference>
<dbReference type="GO" id="GO:0004803">
    <property type="term" value="F:transposase activity"/>
    <property type="evidence" value="ECO:0007669"/>
    <property type="project" value="InterPro"/>
</dbReference>
<dbReference type="InterPro" id="IPR036515">
    <property type="entry name" value="Transposase_17_sf"/>
</dbReference>
<dbReference type="Pfam" id="PF01797">
    <property type="entry name" value="Y1_Tnp"/>
    <property type="match status" value="1"/>
</dbReference>
<comment type="caution">
    <text evidence="2">The sequence shown here is derived from an EMBL/GenBank/DDBJ whole genome shotgun (WGS) entry which is preliminary data.</text>
</comment>
<proteinExistence type="predicted"/>
<dbReference type="GO" id="GO:0006313">
    <property type="term" value="P:DNA transposition"/>
    <property type="evidence" value="ECO:0007669"/>
    <property type="project" value="InterPro"/>
</dbReference>
<accession>A0A2N6JWG4</accession>
<protein>
    <submittedName>
        <fullName evidence="2">Transposase</fullName>
    </submittedName>
</protein>
<name>A0A2N6JWG4_FISMU</name>
<feature type="domain" description="Transposase IS200-like" evidence="1">
    <location>
        <begin position="21"/>
        <end position="168"/>
    </location>
</feature>
<dbReference type="GO" id="GO:0043565">
    <property type="term" value="F:sequence-specific DNA binding"/>
    <property type="evidence" value="ECO:0007669"/>
    <property type="project" value="TreeGrafter"/>
</dbReference>
<dbReference type="SMART" id="SM01321">
    <property type="entry name" value="Y1_Tnp"/>
    <property type="match status" value="1"/>
</dbReference>
<dbReference type="Gene3D" id="3.30.70.1290">
    <property type="entry name" value="Transposase IS200-like"/>
    <property type="match status" value="1"/>
</dbReference>
<dbReference type="PANTHER" id="PTHR36966:SF1">
    <property type="entry name" value="REP-ASSOCIATED TYROSINE TRANSPOSASE"/>
    <property type="match status" value="1"/>
</dbReference>
<dbReference type="SUPFAM" id="SSF143422">
    <property type="entry name" value="Transposase IS200-like"/>
    <property type="match status" value="1"/>
</dbReference>
<organism evidence="2 3">
    <name type="scientific">Fischerella muscicola CCMEE 5323</name>
    <dbReference type="NCBI Taxonomy" id="2019572"/>
    <lineage>
        <taxon>Bacteria</taxon>
        <taxon>Bacillati</taxon>
        <taxon>Cyanobacteriota</taxon>
        <taxon>Cyanophyceae</taxon>
        <taxon>Nostocales</taxon>
        <taxon>Hapalosiphonaceae</taxon>
        <taxon>Fischerella</taxon>
    </lineage>
</organism>
<dbReference type="InterPro" id="IPR052715">
    <property type="entry name" value="RAYT_transposase"/>
</dbReference>
<dbReference type="InterPro" id="IPR002686">
    <property type="entry name" value="Transposase_17"/>
</dbReference>
<keyword evidence="3" id="KW-1185">Reference proteome</keyword>
<gene>
    <name evidence="2" type="ORF">CEN44_24780</name>
</gene>
<dbReference type="Proteomes" id="UP000235036">
    <property type="component" value="Unassembled WGS sequence"/>
</dbReference>
<reference evidence="2 3" key="1">
    <citation type="submission" date="2017-08" db="EMBL/GenBank/DDBJ databases">
        <title>Genomes of Fischerella (Mastigocladus) sp. strains.</title>
        <authorList>
            <person name="Miller S.R."/>
        </authorList>
    </citation>
    <scope>NUCLEOTIDE SEQUENCE [LARGE SCALE GENOMIC DNA]</scope>
    <source>
        <strain evidence="2 3">CCMEE 5323</strain>
    </source>
</reference>
<sequence>MVNHIRHCYRRLLRLSGYNYSQAGAYFLTICTYQRNFMLGDIVNNDVNLNELGNIVLDFWNSLPSKYSNIELDEFVIMPNHLHGIVVITDTNVVNQKVNVGTIHELSLRERRNMLLPKVVGYFKMNSAKAINQKLSSLGTSVWQRNYYEHIIRNEAELDRIRQYIVNNPVKWTLDYDNPDGKPDQEEIQFWRDFGRKDLSEF</sequence>
<evidence type="ECO:0000313" key="3">
    <source>
        <dbReference type="Proteomes" id="UP000235036"/>
    </source>
</evidence>
<dbReference type="AlphaFoldDB" id="A0A2N6JWG4"/>
<evidence type="ECO:0000313" key="2">
    <source>
        <dbReference type="EMBL" id="PLZ84449.1"/>
    </source>
</evidence>
<evidence type="ECO:0000259" key="1">
    <source>
        <dbReference type="SMART" id="SM01321"/>
    </source>
</evidence>